<sequence>MTRILSLIVLLVLGFAFTVSAQERVTITPVLEFGNYSHSVDTSEGASGYASTVSKHSTVQKGFEVRMIGNARWSTKLRFTTGGIDTPKYRLQYNDGRVDSSGYFENTTNALFEFNGSSRVLEAMGEYSRGPLTYRFGVGYRLLETEDAGTIYEFSGFSGFSRDVRSTISESFFAPKVGITAKHRFNKLTPHATVDLAPMIRHAGHYTYRSEGYPDYEKTGSTWSSRGLDVDLGASYSVHKYVAVGAGWRYSRIYTERTDYLFTNPYGPSFPNNDTWGGPYFSVRLQK</sequence>
<evidence type="ECO:0000313" key="3">
    <source>
        <dbReference type="Proteomes" id="UP000177610"/>
    </source>
</evidence>
<feature type="signal peptide" evidence="1">
    <location>
        <begin position="1"/>
        <end position="21"/>
    </location>
</feature>
<evidence type="ECO:0000313" key="2">
    <source>
        <dbReference type="EMBL" id="OGE74445.1"/>
    </source>
</evidence>
<proteinExistence type="predicted"/>
<accession>A0A1F5N9Y5</accession>
<gene>
    <name evidence="2" type="ORF">A2717_02835</name>
</gene>
<comment type="caution">
    <text evidence="2">The sequence shown here is derived from an EMBL/GenBank/DDBJ whole genome shotgun (WGS) entry which is preliminary data.</text>
</comment>
<dbReference type="EMBL" id="MFEH01000001">
    <property type="protein sequence ID" value="OGE74445.1"/>
    <property type="molecule type" value="Genomic_DNA"/>
</dbReference>
<organism evidence="2 3">
    <name type="scientific">Candidatus Doudnabacteria bacterium RIFCSPHIGHO2_01_FULL_41_86</name>
    <dbReference type="NCBI Taxonomy" id="1817821"/>
    <lineage>
        <taxon>Bacteria</taxon>
        <taxon>Candidatus Doudnaibacteriota</taxon>
    </lineage>
</organism>
<keyword evidence="1" id="KW-0732">Signal</keyword>
<protein>
    <recommendedName>
        <fullName evidence="4">Outer membrane protein beta-barrel domain-containing protein</fullName>
    </recommendedName>
</protein>
<evidence type="ECO:0008006" key="4">
    <source>
        <dbReference type="Google" id="ProtNLM"/>
    </source>
</evidence>
<name>A0A1F5N9Y5_9BACT</name>
<feature type="chain" id="PRO_5009520129" description="Outer membrane protein beta-barrel domain-containing protein" evidence="1">
    <location>
        <begin position="22"/>
        <end position="287"/>
    </location>
</feature>
<dbReference type="STRING" id="1817821.A2717_02835"/>
<dbReference type="Proteomes" id="UP000177610">
    <property type="component" value="Unassembled WGS sequence"/>
</dbReference>
<evidence type="ECO:0000256" key="1">
    <source>
        <dbReference type="SAM" id="SignalP"/>
    </source>
</evidence>
<reference evidence="2 3" key="1">
    <citation type="journal article" date="2016" name="Nat. Commun.">
        <title>Thousands of microbial genomes shed light on interconnected biogeochemical processes in an aquifer system.</title>
        <authorList>
            <person name="Anantharaman K."/>
            <person name="Brown C.T."/>
            <person name="Hug L.A."/>
            <person name="Sharon I."/>
            <person name="Castelle C.J."/>
            <person name="Probst A.J."/>
            <person name="Thomas B.C."/>
            <person name="Singh A."/>
            <person name="Wilkins M.J."/>
            <person name="Karaoz U."/>
            <person name="Brodie E.L."/>
            <person name="Williams K.H."/>
            <person name="Hubbard S.S."/>
            <person name="Banfield J.F."/>
        </authorList>
    </citation>
    <scope>NUCLEOTIDE SEQUENCE [LARGE SCALE GENOMIC DNA]</scope>
</reference>
<dbReference type="AlphaFoldDB" id="A0A1F5N9Y5"/>